<organism evidence="1 2">
    <name type="scientific">Scytonema tolypothrichoides VB-61278_2</name>
    <dbReference type="NCBI Taxonomy" id="3232314"/>
    <lineage>
        <taxon>Bacteria</taxon>
        <taxon>Bacillati</taxon>
        <taxon>Cyanobacteriota</taxon>
        <taxon>Cyanophyceae</taxon>
        <taxon>Nostocales</taxon>
        <taxon>Scytonemataceae</taxon>
        <taxon>Scytonema</taxon>
    </lineage>
</organism>
<dbReference type="InterPro" id="IPR046501">
    <property type="entry name" value="DUF6679"/>
</dbReference>
<evidence type="ECO:0000313" key="1">
    <source>
        <dbReference type="EMBL" id="MFL9466326.1"/>
    </source>
</evidence>
<accession>A0ABW8WZ61</accession>
<comment type="caution">
    <text evidence="1">The sequence shown here is derived from an EMBL/GenBank/DDBJ whole genome shotgun (WGS) entry which is preliminary data.</text>
</comment>
<protein>
    <submittedName>
        <fullName evidence="1">DUF6679 family protein</fullName>
    </submittedName>
</protein>
<evidence type="ECO:0000313" key="2">
    <source>
        <dbReference type="Proteomes" id="UP001628874"/>
    </source>
</evidence>
<dbReference type="EMBL" id="JBFQGM010000023">
    <property type="protein sequence ID" value="MFL9466326.1"/>
    <property type="molecule type" value="Genomic_DNA"/>
</dbReference>
<keyword evidence="2" id="KW-1185">Reference proteome</keyword>
<sequence length="97" mass="11560">MGMESKLKELIGLPNVWLFVKSSNGWLKNVEIMDVCHDTVTFRYEHESDTEKRMWEKTTRIDNIAEIEVRLLTLPKNDRQVQDIKNRLSKLLEQEEK</sequence>
<dbReference type="Proteomes" id="UP001628874">
    <property type="component" value="Unassembled WGS sequence"/>
</dbReference>
<gene>
    <name evidence="1" type="ORF">AB0759_37700</name>
</gene>
<dbReference type="RefSeq" id="WP_237265912.1">
    <property type="nucleotide sequence ID" value="NZ_JBFQGM010000023.1"/>
</dbReference>
<name>A0ABW8WZ61_9CYAN</name>
<reference evidence="1 2" key="1">
    <citation type="submission" date="2024-07" db="EMBL/GenBank/DDBJ databases">
        <authorList>
            <person name="Tripathy S."/>
        </authorList>
    </citation>
    <scope>NUCLEOTIDE SEQUENCE [LARGE SCALE GENOMIC DNA]</scope>
    <source>
        <strain evidence="1 2">VB-61278_2</strain>
    </source>
</reference>
<proteinExistence type="predicted"/>
<dbReference type="Pfam" id="PF20384">
    <property type="entry name" value="DUF6679"/>
    <property type="match status" value="1"/>
</dbReference>